<evidence type="ECO:0000313" key="2">
    <source>
        <dbReference type="Proteomes" id="UP001624684"/>
    </source>
</evidence>
<dbReference type="Proteomes" id="UP001624684">
    <property type="component" value="Unassembled WGS sequence"/>
</dbReference>
<sequence>MSSISAIHQAVFHGETSPTIHTHELMASAVNAPKIQVAFSNKDRLACLSYLIERTSWLDLPDMTTPKGGIRQDYLWESNCIECFFEFESGLGYIEMNVSPHQEQYHYNMYDFHDYRMPHVMPPMHADGNITIHHSSILKTHHIYHLAIDFAQKNQKITKINPCVILYQENTPIFYAINHASPPDFHAKSHWLAV</sequence>
<comment type="caution">
    <text evidence="1">The sequence shown here is derived from an EMBL/GenBank/DDBJ whole genome shotgun (WGS) entry which is preliminary data.</text>
</comment>
<dbReference type="RefSeq" id="WP_249098214.1">
    <property type="nucleotide sequence ID" value="NZ_JAMBAQ010000002.1"/>
</dbReference>
<evidence type="ECO:0008006" key="3">
    <source>
        <dbReference type="Google" id="ProtNLM"/>
    </source>
</evidence>
<proteinExistence type="predicted"/>
<name>A0ABW8U7E8_9GAMM</name>
<keyword evidence="2" id="KW-1185">Reference proteome</keyword>
<dbReference type="EMBL" id="JBJJXE010000018">
    <property type="protein sequence ID" value="MFL1733024.1"/>
    <property type="molecule type" value="Genomic_DNA"/>
</dbReference>
<accession>A0ABW8U7E8</accession>
<dbReference type="Gene3D" id="2.60.40.1190">
    <property type="match status" value="1"/>
</dbReference>
<evidence type="ECO:0000313" key="1">
    <source>
        <dbReference type="EMBL" id="MFL1733024.1"/>
    </source>
</evidence>
<reference evidence="1 2" key="1">
    <citation type="submission" date="2024-11" db="EMBL/GenBank/DDBJ databases">
        <title>First Report of Moraxella oculi in Brazil in an Infectious Bovine Keratoconjunctivitis Outbreak.</title>
        <authorList>
            <person name="Carvalho C.V."/>
            <person name="Domingues R."/>
            <person name="Coutinho C."/>
            <person name="Honorio N.T.B.S."/>
            <person name="Faza D.R.L.R."/>
            <person name="Carvalho W.A."/>
            <person name="Machado A.B.F."/>
            <person name="Martins M.F."/>
            <person name="Gaspar E.B."/>
        </authorList>
    </citation>
    <scope>NUCLEOTIDE SEQUENCE [LARGE SCALE GENOMIC DNA]</scope>
    <source>
        <strain evidence="1 2">2117LE</strain>
    </source>
</reference>
<protein>
    <recommendedName>
        <fullName evidence="3">DOMON-like domain-containing protein</fullName>
    </recommendedName>
</protein>
<gene>
    <name evidence="1" type="ORF">ACJHVH_08530</name>
</gene>
<organism evidence="1 2">
    <name type="scientific">Moraxella oculi</name>
    <dbReference type="NCBI Taxonomy" id="2940516"/>
    <lineage>
        <taxon>Bacteria</taxon>
        <taxon>Pseudomonadati</taxon>
        <taxon>Pseudomonadota</taxon>
        <taxon>Gammaproteobacteria</taxon>
        <taxon>Moraxellales</taxon>
        <taxon>Moraxellaceae</taxon>
        <taxon>Moraxella</taxon>
    </lineage>
</organism>